<dbReference type="InterPro" id="IPR036397">
    <property type="entry name" value="RNaseH_sf"/>
</dbReference>
<dbReference type="NCBIfam" id="TIGR00729">
    <property type="entry name" value="ribonuclease HII"/>
    <property type="match status" value="1"/>
</dbReference>
<feature type="binding site" evidence="10">
    <location>
        <position position="10"/>
    </location>
    <ligand>
        <name>a divalent metal cation</name>
        <dbReference type="ChEBI" id="CHEBI:60240"/>
    </ligand>
</feature>
<evidence type="ECO:0000256" key="2">
    <source>
        <dbReference type="ARBA" id="ARBA00001946"/>
    </source>
</evidence>
<dbReference type="GO" id="GO:0004523">
    <property type="term" value="F:RNA-DNA hybrid ribonuclease activity"/>
    <property type="evidence" value="ECO:0007669"/>
    <property type="project" value="UniProtKB-UniRule"/>
</dbReference>
<sequence length="249" mass="26919">MSALCTGVDEAGRGPVIGPMVVCAVCIPEGDREVLESIGARDSKDLSSQRREDVAKRIRAEAETRGWGIGLVVCEARRIDSNSISSDLNSLEIELFGEAIEAASPREGKGRIMADACDVDEERFARRLACRLGDGWSSWQMVARHGMDADDRVAGAASILAKIERDAEVARLESELGIRLGSGYPSDLITRQAVRELVSGGLPHDCLRWSWSTVSDAWQEVHGGPVPVRSADEAATVQSSLDEWSAREA</sequence>
<evidence type="ECO:0000259" key="12">
    <source>
        <dbReference type="PROSITE" id="PS51975"/>
    </source>
</evidence>
<keyword evidence="8 10" id="KW-0255">Endonuclease</keyword>
<keyword evidence="5" id="KW-0963">Cytoplasm</keyword>
<dbReference type="Pfam" id="PF01351">
    <property type="entry name" value="RNase_HII"/>
    <property type="match status" value="1"/>
</dbReference>
<dbReference type="EC" id="3.1.26.4" evidence="11"/>
<dbReference type="EMBL" id="KF900671">
    <property type="protein sequence ID" value="AIF03140.1"/>
    <property type="molecule type" value="Genomic_DNA"/>
</dbReference>
<dbReference type="GO" id="GO:0005737">
    <property type="term" value="C:cytoplasm"/>
    <property type="evidence" value="ECO:0007669"/>
    <property type="project" value="UniProtKB-SubCell"/>
</dbReference>
<dbReference type="InterPro" id="IPR001352">
    <property type="entry name" value="RNase_HII/HIII"/>
</dbReference>
<dbReference type="InterPro" id="IPR023160">
    <property type="entry name" value="RNase_HII_hlx-loop-hlx_cap_dom"/>
</dbReference>
<dbReference type="InterPro" id="IPR024567">
    <property type="entry name" value="RNase_HII/HIII_dom"/>
</dbReference>
<evidence type="ECO:0000256" key="6">
    <source>
        <dbReference type="ARBA" id="ARBA00022722"/>
    </source>
</evidence>
<dbReference type="GO" id="GO:0003723">
    <property type="term" value="F:RNA binding"/>
    <property type="evidence" value="ECO:0007669"/>
    <property type="project" value="UniProtKB-UniRule"/>
</dbReference>
<accession>A0A075GIV4</accession>
<dbReference type="SUPFAM" id="SSF53098">
    <property type="entry name" value="Ribonuclease H-like"/>
    <property type="match status" value="1"/>
</dbReference>
<proteinExistence type="inferred from homology"/>
<comment type="catalytic activity">
    <reaction evidence="1 10 11">
        <text>Endonucleolytic cleavage to 5'-phosphomonoester.</text>
        <dbReference type="EC" id="3.1.26.4"/>
    </reaction>
</comment>
<keyword evidence="9 10" id="KW-0378">Hydrolase</keyword>
<dbReference type="GO" id="GO:0006298">
    <property type="term" value="P:mismatch repair"/>
    <property type="evidence" value="ECO:0007669"/>
    <property type="project" value="TreeGrafter"/>
</dbReference>
<dbReference type="GO" id="GO:0046872">
    <property type="term" value="F:metal ion binding"/>
    <property type="evidence" value="ECO:0007669"/>
    <property type="project" value="UniProtKB-KW"/>
</dbReference>
<keyword evidence="6 10" id="KW-0540">Nuclease</keyword>
<evidence type="ECO:0000313" key="13">
    <source>
        <dbReference type="EMBL" id="AIF03140.1"/>
    </source>
</evidence>
<comment type="subcellular location">
    <subcellularLocation>
        <location evidence="4">Cytoplasm</location>
    </subcellularLocation>
</comment>
<comment type="function">
    <text evidence="3 11">Endonuclease that specifically degrades the RNA of RNA-DNA hybrids.</text>
</comment>
<name>A0A075GIV4_9EURY</name>
<comment type="cofactor">
    <cofactor evidence="2">
        <name>Mg(2+)</name>
        <dbReference type="ChEBI" id="CHEBI:18420"/>
    </cofactor>
</comment>
<dbReference type="PROSITE" id="PS51975">
    <property type="entry name" value="RNASE_H_2"/>
    <property type="match status" value="1"/>
</dbReference>
<evidence type="ECO:0000256" key="9">
    <source>
        <dbReference type="ARBA" id="ARBA00022801"/>
    </source>
</evidence>
<keyword evidence="7 10" id="KW-0479">Metal-binding</keyword>
<feature type="binding site" evidence="10">
    <location>
        <position position="9"/>
    </location>
    <ligand>
        <name>a divalent metal cation</name>
        <dbReference type="ChEBI" id="CHEBI:60240"/>
    </ligand>
</feature>
<evidence type="ECO:0000256" key="11">
    <source>
        <dbReference type="RuleBase" id="RU003515"/>
    </source>
</evidence>
<feature type="binding site" evidence="10">
    <location>
        <position position="115"/>
    </location>
    <ligand>
        <name>a divalent metal cation</name>
        <dbReference type="ChEBI" id="CHEBI:60240"/>
    </ligand>
</feature>
<gene>
    <name evidence="13" type="primary">rnhB</name>
</gene>
<evidence type="ECO:0000256" key="10">
    <source>
        <dbReference type="PROSITE-ProRule" id="PRU01319"/>
    </source>
</evidence>
<dbReference type="GO" id="GO:0032299">
    <property type="term" value="C:ribonuclease H2 complex"/>
    <property type="evidence" value="ECO:0007669"/>
    <property type="project" value="TreeGrafter"/>
</dbReference>
<evidence type="ECO:0000256" key="8">
    <source>
        <dbReference type="ARBA" id="ARBA00022759"/>
    </source>
</evidence>
<dbReference type="InterPro" id="IPR012337">
    <property type="entry name" value="RNaseH-like_sf"/>
</dbReference>
<comment type="similarity">
    <text evidence="11">Belongs to the RNase HII family.</text>
</comment>
<dbReference type="Gene3D" id="3.30.420.10">
    <property type="entry name" value="Ribonuclease H-like superfamily/Ribonuclease H"/>
    <property type="match status" value="1"/>
</dbReference>
<dbReference type="GO" id="GO:0043137">
    <property type="term" value="P:DNA replication, removal of RNA primer"/>
    <property type="evidence" value="ECO:0007669"/>
    <property type="project" value="TreeGrafter"/>
</dbReference>
<dbReference type="Gene3D" id="1.10.10.460">
    <property type="entry name" value="Ribonuclease hii. Domain 2"/>
    <property type="match status" value="1"/>
</dbReference>
<evidence type="ECO:0000256" key="3">
    <source>
        <dbReference type="ARBA" id="ARBA00004065"/>
    </source>
</evidence>
<dbReference type="CDD" id="cd07180">
    <property type="entry name" value="RNase_HII_archaea_like"/>
    <property type="match status" value="1"/>
</dbReference>
<evidence type="ECO:0000256" key="1">
    <source>
        <dbReference type="ARBA" id="ARBA00000077"/>
    </source>
</evidence>
<evidence type="ECO:0000256" key="4">
    <source>
        <dbReference type="ARBA" id="ARBA00004496"/>
    </source>
</evidence>
<dbReference type="PANTHER" id="PTHR10954:SF23">
    <property type="entry name" value="RIBONUCLEASE"/>
    <property type="match status" value="1"/>
</dbReference>
<comment type="cofactor">
    <cofactor evidence="10">
        <name>Mn(2+)</name>
        <dbReference type="ChEBI" id="CHEBI:29035"/>
    </cofactor>
    <cofactor evidence="10">
        <name>Mg(2+)</name>
        <dbReference type="ChEBI" id="CHEBI:18420"/>
    </cofactor>
    <text evidence="10">Manganese or magnesium. Binds 1 divalent metal ion per monomer in the absence of substrate. May bind a second metal ion after substrate binding.</text>
</comment>
<dbReference type="PANTHER" id="PTHR10954">
    <property type="entry name" value="RIBONUCLEASE H2 SUBUNIT A"/>
    <property type="match status" value="1"/>
</dbReference>
<protein>
    <recommendedName>
        <fullName evidence="11">Ribonuclease</fullName>
        <ecNumber evidence="11">3.1.26.4</ecNumber>
    </recommendedName>
</protein>
<evidence type="ECO:0000256" key="5">
    <source>
        <dbReference type="ARBA" id="ARBA00022490"/>
    </source>
</evidence>
<dbReference type="AlphaFoldDB" id="A0A075GIV4"/>
<reference evidence="13" key="1">
    <citation type="journal article" date="2014" name="Genome Biol. Evol.">
        <title>Pangenome evidence for extensive interdomain horizontal transfer affecting lineage core and shell genes in uncultured planktonic thaumarchaeota and euryarchaeota.</title>
        <authorList>
            <person name="Deschamps P."/>
            <person name="Zivanovic Y."/>
            <person name="Moreira D."/>
            <person name="Rodriguez-Valera F."/>
            <person name="Lopez-Garcia P."/>
        </authorList>
    </citation>
    <scope>NUCLEOTIDE SEQUENCE</scope>
</reference>
<dbReference type="InterPro" id="IPR004649">
    <property type="entry name" value="RNase_H2_suA"/>
</dbReference>
<evidence type="ECO:0000256" key="7">
    <source>
        <dbReference type="ARBA" id="ARBA00022723"/>
    </source>
</evidence>
<feature type="domain" description="RNase H type-2" evidence="12">
    <location>
        <begin position="3"/>
        <end position="223"/>
    </location>
</feature>
<organism evidence="13">
    <name type="scientific">uncultured marine group II/III euryarchaeote KM3_161_E03</name>
    <dbReference type="NCBI Taxonomy" id="1457914"/>
    <lineage>
        <taxon>Archaea</taxon>
        <taxon>Methanobacteriati</taxon>
        <taxon>Methanobacteriota</taxon>
        <taxon>environmental samples</taxon>
    </lineage>
</organism>